<keyword evidence="1" id="KW-1133">Transmembrane helix</keyword>
<dbReference type="RefSeq" id="XP_047736191.1">
    <property type="nucleotide sequence ID" value="XM_047880235.1"/>
</dbReference>
<accession>A0A979FGY8</accession>
<reference evidence="3" key="1">
    <citation type="submission" date="2025-08" db="UniProtKB">
        <authorList>
            <consortium name="RefSeq"/>
        </authorList>
    </citation>
    <scope>IDENTIFICATION</scope>
    <source>
        <tissue evidence="3">Whole organism</tissue>
    </source>
</reference>
<dbReference type="Gene3D" id="1.10.10.60">
    <property type="entry name" value="Homeodomain-like"/>
    <property type="match status" value="1"/>
</dbReference>
<evidence type="ECO:0000256" key="1">
    <source>
        <dbReference type="SAM" id="Phobius"/>
    </source>
</evidence>
<keyword evidence="1" id="KW-0812">Transmembrane</keyword>
<sequence>MQTLAVGTAEDTNAEHEFYDMRPLINYRTCILEGSPDSFVVEKAYFISVRQKKQFLTYMRKGLNRSLHQIKFYLLSLVSNEFSLFRHQKFKKRDQCLIDLFLKRYGMDLLSMEFILNSKNNKGLWKYLSSNYRFKLCPIADGPWTDEELLRLIKGVVYTWNKMSTQNSSCSIKGINWKKVFLFVRTRTPSVCCDTYILFAKQALHMHHHKLKHPDAEDLPKWTSNHELMLIKEMIRSPATTLSVMDFRSMMALPEFEGFSDSYLRRMARDAIAAWVPLPQRRNLDGILLVSTLSTLHMLYYLLLHAVLIATLH</sequence>
<dbReference type="Proteomes" id="UP000694843">
    <property type="component" value="Unplaced"/>
</dbReference>
<dbReference type="AlphaFoldDB" id="A0A979FGY8"/>
<evidence type="ECO:0000313" key="3">
    <source>
        <dbReference type="RefSeq" id="XP_047736191.1"/>
    </source>
</evidence>
<gene>
    <name evidence="3" type="primary">LOC108675161</name>
</gene>
<proteinExistence type="predicted"/>
<feature type="non-terminal residue" evidence="3">
    <location>
        <position position="313"/>
    </location>
</feature>
<protein>
    <submittedName>
        <fullName evidence="3">Uncharacterized protein LOC108675161</fullName>
    </submittedName>
</protein>
<dbReference type="GeneID" id="108675161"/>
<evidence type="ECO:0000313" key="2">
    <source>
        <dbReference type="Proteomes" id="UP000694843"/>
    </source>
</evidence>
<keyword evidence="1" id="KW-0472">Membrane</keyword>
<dbReference type="OrthoDB" id="6381734at2759"/>
<organism evidence="2 3">
    <name type="scientific">Hyalella azteca</name>
    <name type="common">Amphipod</name>
    <dbReference type="NCBI Taxonomy" id="294128"/>
    <lineage>
        <taxon>Eukaryota</taxon>
        <taxon>Metazoa</taxon>
        <taxon>Ecdysozoa</taxon>
        <taxon>Arthropoda</taxon>
        <taxon>Crustacea</taxon>
        <taxon>Multicrustacea</taxon>
        <taxon>Malacostraca</taxon>
        <taxon>Eumalacostraca</taxon>
        <taxon>Peracarida</taxon>
        <taxon>Amphipoda</taxon>
        <taxon>Senticaudata</taxon>
        <taxon>Talitrida</taxon>
        <taxon>Talitroidea</taxon>
        <taxon>Hyalellidae</taxon>
        <taxon>Hyalella</taxon>
    </lineage>
</organism>
<feature type="transmembrane region" description="Helical" evidence="1">
    <location>
        <begin position="287"/>
        <end position="312"/>
    </location>
</feature>
<dbReference type="KEGG" id="hazt:108675161"/>
<keyword evidence="2" id="KW-1185">Reference proteome</keyword>
<name>A0A979FGY8_HYAAZ</name>